<evidence type="ECO:0000313" key="1">
    <source>
        <dbReference type="EMBL" id="KAH3726551.1"/>
    </source>
</evidence>
<keyword evidence="3" id="KW-1185">Reference proteome</keyword>
<accession>A0A9D4HPT2</accession>
<reference evidence="1" key="2">
    <citation type="submission" date="2020-11" db="EMBL/GenBank/DDBJ databases">
        <authorList>
            <person name="McCartney M.A."/>
            <person name="Auch B."/>
            <person name="Kono T."/>
            <person name="Mallez S."/>
            <person name="Becker A."/>
            <person name="Gohl D.M."/>
            <person name="Silverstein K.A.T."/>
            <person name="Koren S."/>
            <person name="Bechman K.B."/>
            <person name="Herman A."/>
            <person name="Abrahante J.E."/>
            <person name="Garbe J."/>
        </authorList>
    </citation>
    <scope>NUCLEOTIDE SEQUENCE</scope>
    <source>
        <strain evidence="1">Duluth1</strain>
        <tissue evidence="1">Whole animal</tissue>
    </source>
</reference>
<gene>
    <name evidence="2" type="ORF">DPMN_025810</name>
    <name evidence="1" type="ORF">DPMN_052418</name>
</gene>
<evidence type="ECO:0000313" key="2">
    <source>
        <dbReference type="EMBL" id="KAH3862835.1"/>
    </source>
</evidence>
<name>A0A9D4HPT2_DREPO</name>
<protein>
    <submittedName>
        <fullName evidence="1">Uncharacterized protein</fullName>
    </submittedName>
</protein>
<sequence>MCSAHGKCRERILLEQVLTLQLARLVAPKSLPAPMKGQMPWRWEPLTHDQFPI</sequence>
<dbReference type="EMBL" id="JAIWYP010000012">
    <property type="protein sequence ID" value="KAH3726551.1"/>
    <property type="molecule type" value="Genomic_DNA"/>
</dbReference>
<dbReference type="EMBL" id="JAIWYP010000002">
    <property type="protein sequence ID" value="KAH3862835.1"/>
    <property type="molecule type" value="Genomic_DNA"/>
</dbReference>
<organism evidence="1 3">
    <name type="scientific">Dreissena polymorpha</name>
    <name type="common">Zebra mussel</name>
    <name type="synonym">Mytilus polymorpha</name>
    <dbReference type="NCBI Taxonomy" id="45954"/>
    <lineage>
        <taxon>Eukaryota</taxon>
        <taxon>Metazoa</taxon>
        <taxon>Spiralia</taxon>
        <taxon>Lophotrochozoa</taxon>
        <taxon>Mollusca</taxon>
        <taxon>Bivalvia</taxon>
        <taxon>Autobranchia</taxon>
        <taxon>Heteroconchia</taxon>
        <taxon>Euheterodonta</taxon>
        <taxon>Imparidentia</taxon>
        <taxon>Neoheterodontei</taxon>
        <taxon>Myida</taxon>
        <taxon>Dreissenoidea</taxon>
        <taxon>Dreissenidae</taxon>
        <taxon>Dreissena</taxon>
    </lineage>
</organism>
<comment type="caution">
    <text evidence="1">The sequence shown here is derived from an EMBL/GenBank/DDBJ whole genome shotgun (WGS) entry which is preliminary data.</text>
</comment>
<evidence type="ECO:0000313" key="3">
    <source>
        <dbReference type="Proteomes" id="UP000828390"/>
    </source>
</evidence>
<dbReference type="AlphaFoldDB" id="A0A9D4HPT2"/>
<dbReference type="Proteomes" id="UP000828390">
    <property type="component" value="Unassembled WGS sequence"/>
</dbReference>
<reference evidence="1" key="1">
    <citation type="journal article" date="2019" name="bioRxiv">
        <title>The Genome of the Zebra Mussel, Dreissena polymorpha: A Resource for Invasive Species Research.</title>
        <authorList>
            <person name="McCartney M.A."/>
            <person name="Auch B."/>
            <person name="Kono T."/>
            <person name="Mallez S."/>
            <person name="Zhang Y."/>
            <person name="Obille A."/>
            <person name="Becker A."/>
            <person name="Abrahante J.E."/>
            <person name="Garbe J."/>
            <person name="Badalamenti J.P."/>
            <person name="Herman A."/>
            <person name="Mangelson H."/>
            <person name="Liachko I."/>
            <person name="Sullivan S."/>
            <person name="Sone E.D."/>
            <person name="Koren S."/>
            <person name="Silverstein K.A.T."/>
            <person name="Beckman K.B."/>
            <person name="Gohl D.M."/>
        </authorList>
    </citation>
    <scope>NUCLEOTIDE SEQUENCE</scope>
    <source>
        <strain evidence="1">Duluth1</strain>
        <tissue evidence="1">Whole animal</tissue>
    </source>
</reference>
<proteinExistence type="predicted"/>